<name>A0A9W9CUP1_9PEZI</name>
<feature type="compositionally biased region" description="Polar residues" evidence="1">
    <location>
        <begin position="168"/>
        <end position="177"/>
    </location>
</feature>
<dbReference type="GO" id="GO:0031267">
    <property type="term" value="F:small GTPase binding"/>
    <property type="evidence" value="ECO:0007669"/>
    <property type="project" value="TreeGrafter"/>
</dbReference>
<evidence type="ECO:0000313" key="2">
    <source>
        <dbReference type="EMBL" id="KAJ4387752.1"/>
    </source>
</evidence>
<dbReference type="Proteomes" id="UP001140453">
    <property type="component" value="Unassembled WGS sequence"/>
</dbReference>
<feature type="region of interest" description="Disordered" evidence="1">
    <location>
        <begin position="168"/>
        <end position="191"/>
    </location>
</feature>
<reference evidence="2" key="1">
    <citation type="submission" date="2022-10" db="EMBL/GenBank/DDBJ databases">
        <title>Tapping the CABI collections for fungal endophytes: first genome assemblies for Collariella, Neodidymelliopsis, Ascochyta clinopodiicola, Didymella pomorum, Didymosphaeria variabile, Neocosmospora piperis and Neocucurbitaria cava.</title>
        <authorList>
            <person name="Hill R."/>
        </authorList>
    </citation>
    <scope>NUCLEOTIDE SEQUENCE</scope>
    <source>
        <strain evidence="2">IMI 355082</strain>
    </source>
</reference>
<accession>A0A9W9CUP1</accession>
<feature type="region of interest" description="Disordered" evidence="1">
    <location>
        <begin position="1"/>
        <end position="24"/>
    </location>
</feature>
<dbReference type="AlphaFoldDB" id="A0A9W9CUP1"/>
<feature type="region of interest" description="Disordered" evidence="1">
    <location>
        <begin position="74"/>
        <end position="104"/>
    </location>
</feature>
<dbReference type="GO" id="GO:0005085">
    <property type="term" value="F:guanyl-nucleotide exchange factor activity"/>
    <property type="evidence" value="ECO:0007669"/>
    <property type="project" value="TreeGrafter"/>
</dbReference>
<proteinExistence type="predicted"/>
<dbReference type="EMBL" id="JAPEVB010000005">
    <property type="protein sequence ID" value="KAJ4387752.1"/>
    <property type="molecule type" value="Genomic_DNA"/>
</dbReference>
<organism evidence="2 3">
    <name type="scientific">Gnomoniopsis smithogilvyi</name>
    <dbReference type="NCBI Taxonomy" id="1191159"/>
    <lineage>
        <taxon>Eukaryota</taxon>
        <taxon>Fungi</taxon>
        <taxon>Dikarya</taxon>
        <taxon>Ascomycota</taxon>
        <taxon>Pezizomycotina</taxon>
        <taxon>Sordariomycetes</taxon>
        <taxon>Sordariomycetidae</taxon>
        <taxon>Diaporthales</taxon>
        <taxon>Gnomoniaceae</taxon>
        <taxon>Gnomoniopsis</taxon>
    </lineage>
</organism>
<comment type="caution">
    <text evidence="2">The sequence shown here is derived from an EMBL/GenBank/DDBJ whole genome shotgun (WGS) entry which is preliminary data.</text>
</comment>
<dbReference type="PANTHER" id="PTHR15837:SF5">
    <property type="entry name" value="NYN DOMAIN-CONTAINING PROTEIN"/>
    <property type="match status" value="1"/>
</dbReference>
<evidence type="ECO:0000313" key="3">
    <source>
        <dbReference type="Proteomes" id="UP001140453"/>
    </source>
</evidence>
<keyword evidence="3" id="KW-1185">Reference proteome</keyword>
<dbReference type="GO" id="GO:0005634">
    <property type="term" value="C:nucleus"/>
    <property type="evidence" value="ECO:0007669"/>
    <property type="project" value="TreeGrafter"/>
</dbReference>
<evidence type="ECO:0000256" key="1">
    <source>
        <dbReference type="SAM" id="MobiDB-lite"/>
    </source>
</evidence>
<feature type="region of interest" description="Disordered" evidence="1">
    <location>
        <begin position="118"/>
        <end position="148"/>
    </location>
</feature>
<dbReference type="GO" id="GO:0006606">
    <property type="term" value="P:protein import into nucleus"/>
    <property type="evidence" value="ECO:0007669"/>
    <property type="project" value="TreeGrafter"/>
</dbReference>
<dbReference type="PANTHER" id="PTHR15837">
    <property type="entry name" value="RAN GUANINE NUCLEOTIDE RELEASE FACTOR"/>
    <property type="match status" value="1"/>
</dbReference>
<feature type="compositionally biased region" description="Acidic residues" evidence="1">
    <location>
        <begin position="178"/>
        <end position="190"/>
    </location>
</feature>
<protein>
    <submittedName>
        <fullName evidence="2">Uncharacterized protein</fullName>
    </submittedName>
</protein>
<dbReference type="InterPro" id="IPR007681">
    <property type="entry name" value="Mog1"/>
</dbReference>
<sequence length="609" mass="67580">MAPNTKHYGHSSGSPSAVTESRRQIKPGNLLGNFGRLYKQFPALSLDDQQLATEWSLRQYLAADSTQKDTAIHDVSPTADHSTPLPHSVWDSPPVTPTHSTPKLGRLDKLEKLGIPYIGSYKPGHSQPHKISPSHSRGELKTHLQSPLQTSTYSARLQRAYGLSIHNVTGRDTSSTEVEPESSLDGDDVSANDLVSKATTPATSPDFTFELQAKIDAIVNKSTAPSTRQDIKVIVPPGSNHAHTLQGRVPQISQLPPGLFPSGPLSYLLHFQKEAQQCRSNISDLITTYSDVLQEEHTVTLPWDEQGNYTVTESPNHQMFGISYGNKAACIIEPHYRVDKATQLSIVKARLAQMEIKRQIERANSTTAQDETPVMVVQPSLIYKSTQPIHVFVDMSNIVIGFYDYIRQERKIPSHQRIQASFFFEALAAILERERPCVKRIVAGSMGPGAPWAAHMFEAQSSGYTMHILQRVKGPKPSKINLAQSSSPSMLSPQNGWNVHHEQGVDELLQLHMLQSIVDTPTPFTETGEALPPGTMVLATGDGAEAEFSDGFFNHVLRALKHGWCVEVVGFRHNMNQLWDEQAIPVVWRAQFRIIYLDDFGEELLASFR</sequence>
<gene>
    <name evidence="2" type="ORF">N0V93_008353</name>
</gene>
<dbReference type="CDD" id="cd18724">
    <property type="entry name" value="PIN_LabA-like"/>
    <property type="match status" value="1"/>
</dbReference>
<dbReference type="OrthoDB" id="5590473at2759"/>